<accession>A0ABV6Z6N5</accession>
<feature type="binding site" evidence="11">
    <location>
        <position position="40"/>
    </location>
    <ligand>
        <name>ATP</name>
        <dbReference type="ChEBI" id="CHEBI:30616"/>
    </ligand>
</feature>
<evidence type="ECO:0000259" key="13">
    <source>
        <dbReference type="PROSITE" id="PS50011"/>
    </source>
</evidence>
<evidence type="ECO:0000256" key="8">
    <source>
        <dbReference type="ARBA" id="ARBA00022777"/>
    </source>
</evidence>
<evidence type="ECO:0000256" key="3">
    <source>
        <dbReference type="ARBA" id="ARBA00008171"/>
    </source>
</evidence>
<dbReference type="InterPro" id="IPR001245">
    <property type="entry name" value="Ser-Thr/Tyr_kinase_cat_dom"/>
</dbReference>
<evidence type="ECO:0000313" key="14">
    <source>
        <dbReference type="EMBL" id="MFC1854111.1"/>
    </source>
</evidence>
<keyword evidence="9 11" id="KW-0067">ATP-binding</keyword>
<gene>
    <name evidence="14" type="ORF">ACFL27_28340</name>
</gene>
<dbReference type="Proteomes" id="UP001594351">
    <property type="component" value="Unassembled WGS sequence"/>
</dbReference>
<dbReference type="PROSITE" id="PS00107">
    <property type="entry name" value="PROTEIN_KINASE_ATP"/>
    <property type="match status" value="1"/>
</dbReference>
<dbReference type="SMART" id="SM00220">
    <property type="entry name" value="S_TKc"/>
    <property type="match status" value="1"/>
</dbReference>
<keyword evidence="10" id="KW-0963">Cytoplasm</keyword>
<evidence type="ECO:0000256" key="12">
    <source>
        <dbReference type="SAM" id="MobiDB-lite"/>
    </source>
</evidence>
<dbReference type="SUPFAM" id="SSF52540">
    <property type="entry name" value="P-loop containing nucleoside triphosphate hydrolases"/>
    <property type="match status" value="1"/>
</dbReference>
<name>A0ABV6Z6N5_UNCC1</name>
<sequence>MTNIPHFIGPYHIIELLGLGGMGVVYRGQHHQSGQQVAVKTVRITNQGLLQSIRREIRALARLSHPGIVRIVDEGIHHGLPWYAMELLAGKTLRHYARDALNHFCLQPRDKDDDTAELAADPSVKVRPETRPWWTHSLTGSAHTEFEPAANPKPGEEVSEHHYPLSHSSPLDQEYLSTILTLLCRLCAPLAYLHGEGMVHRDLKPDNIFVTPDNYPVLVDFGLIAEFDREISRESLSVDIGGEGTVNYMAPEQILGETVDSRADLYAFGCILYELLTNQPPFTGTTTLQIINAHLSQQALLPSRIIPGLATAFDELMLSLLAKDPYKRLGYASDVAHRLIKLGARQDYPHWGPSPRSYLFPPVFAGRNELQTFWRQYLNRLRQQAKGALLALGGESGVGKTRLATEFAKEATRQGMLVLIGECGASSSFLLEAFRKPFQTITDRCRAGGVEETDRILGARGKILALYEPAFLGLPGQEAYPEPDVLPGPLAKQRLFHALFETLKALGARHPLILIIDDVHWADDLVLGFLEFVLHAEFCEHHPLLILTTFRTEEVGNGLEILLKTSPLTLWQLNRLD</sequence>
<evidence type="ECO:0000256" key="11">
    <source>
        <dbReference type="PROSITE-ProRule" id="PRU10141"/>
    </source>
</evidence>
<keyword evidence="8 14" id="KW-0418">Kinase</keyword>
<comment type="caution">
    <text evidence="14">The sequence shown here is derived from an EMBL/GenBank/DDBJ whole genome shotgun (WGS) entry which is preliminary data.</text>
</comment>
<dbReference type="PROSITE" id="PS00108">
    <property type="entry name" value="PROTEIN_KINASE_ST"/>
    <property type="match status" value="1"/>
</dbReference>
<evidence type="ECO:0000256" key="2">
    <source>
        <dbReference type="ARBA" id="ARBA00004647"/>
    </source>
</evidence>
<dbReference type="InterPro" id="IPR011009">
    <property type="entry name" value="Kinase-like_dom_sf"/>
</dbReference>
<keyword evidence="7 11" id="KW-0547">Nucleotide-binding</keyword>
<dbReference type="InterPro" id="IPR017441">
    <property type="entry name" value="Protein_kinase_ATP_BS"/>
</dbReference>
<dbReference type="InterPro" id="IPR041664">
    <property type="entry name" value="AAA_16"/>
</dbReference>
<reference evidence="14 15" key="1">
    <citation type="submission" date="2024-09" db="EMBL/GenBank/DDBJ databases">
        <title>Laminarin stimulates single cell rates of sulfate reduction while oxygen inhibits transcriptomic activity in coastal marine sediment.</title>
        <authorList>
            <person name="Lindsay M."/>
            <person name="Orcutt B."/>
            <person name="Emerson D."/>
            <person name="Stepanauskas R."/>
            <person name="D'Angelo T."/>
        </authorList>
    </citation>
    <scope>NUCLEOTIDE SEQUENCE [LARGE SCALE GENOMIC DNA]</scope>
    <source>
        <strain evidence="14">SAG AM-311-K15</strain>
    </source>
</reference>
<dbReference type="GO" id="GO:0004674">
    <property type="term" value="F:protein serine/threonine kinase activity"/>
    <property type="evidence" value="ECO:0007669"/>
    <property type="project" value="UniProtKB-KW"/>
</dbReference>
<dbReference type="Pfam" id="PF07714">
    <property type="entry name" value="PK_Tyr_Ser-Thr"/>
    <property type="match status" value="1"/>
</dbReference>
<comment type="similarity">
    <text evidence="3">Belongs to the protein kinase superfamily. TKL Ser/Thr protein kinase family. ROCO subfamily.</text>
</comment>
<dbReference type="EMBL" id="JBHPBY010000723">
    <property type="protein sequence ID" value="MFC1854111.1"/>
    <property type="molecule type" value="Genomic_DNA"/>
</dbReference>
<dbReference type="Pfam" id="PF13191">
    <property type="entry name" value="AAA_16"/>
    <property type="match status" value="1"/>
</dbReference>
<evidence type="ECO:0000256" key="4">
    <source>
        <dbReference type="ARBA" id="ARBA00010886"/>
    </source>
</evidence>
<dbReference type="SUPFAM" id="SSF56112">
    <property type="entry name" value="Protein kinase-like (PK-like)"/>
    <property type="match status" value="1"/>
</dbReference>
<evidence type="ECO:0000256" key="1">
    <source>
        <dbReference type="ARBA" id="ARBA00004300"/>
    </source>
</evidence>
<keyword evidence="15" id="KW-1185">Reference proteome</keyword>
<dbReference type="PANTHER" id="PTHR43289">
    <property type="entry name" value="MITOGEN-ACTIVATED PROTEIN KINASE KINASE KINASE 20-RELATED"/>
    <property type="match status" value="1"/>
</dbReference>
<dbReference type="InterPro" id="IPR000719">
    <property type="entry name" value="Prot_kinase_dom"/>
</dbReference>
<comment type="subcellular location">
    <subcellularLocation>
        <location evidence="1">Cytoplasm</location>
        <location evidence="1">Cytoskeleton</location>
        <location evidence="1">Microtubule organizing center</location>
        <location evidence="1">Centrosome</location>
    </subcellularLocation>
    <subcellularLocation>
        <location evidence="2">Cytoplasm</location>
        <location evidence="2">Cytoskeleton</location>
        <location evidence="2">Spindle pole</location>
    </subcellularLocation>
</comment>
<proteinExistence type="inferred from homology"/>
<dbReference type="InterPro" id="IPR008271">
    <property type="entry name" value="Ser/Thr_kinase_AS"/>
</dbReference>
<evidence type="ECO:0000256" key="10">
    <source>
        <dbReference type="ARBA" id="ARBA00023212"/>
    </source>
</evidence>
<keyword evidence="5 14" id="KW-0723">Serine/threonine-protein kinase</keyword>
<evidence type="ECO:0000256" key="9">
    <source>
        <dbReference type="ARBA" id="ARBA00022840"/>
    </source>
</evidence>
<organism evidence="14 15">
    <name type="scientific">candidate division CSSED10-310 bacterium</name>
    <dbReference type="NCBI Taxonomy" id="2855610"/>
    <lineage>
        <taxon>Bacteria</taxon>
        <taxon>Bacteria division CSSED10-310</taxon>
    </lineage>
</organism>
<dbReference type="Gene3D" id="1.10.510.10">
    <property type="entry name" value="Transferase(Phosphotransferase) domain 1"/>
    <property type="match status" value="2"/>
</dbReference>
<evidence type="ECO:0000313" key="15">
    <source>
        <dbReference type="Proteomes" id="UP001594351"/>
    </source>
</evidence>
<feature type="non-terminal residue" evidence="14">
    <location>
        <position position="577"/>
    </location>
</feature>
<dbReference type="PANTHER" id="PTHR43289:SF6">
    <property type="entry name" value="SERINE_THREONINE-PROTEIN KINASE NEKL-3"/>
    <property type="match status" value="1"/>
</dbReference>
<protein>
    <submittedName>
        <fullName evidence="14">Serine/threonine protein kinase</fullName>
    </submittedName>
</protein>
<dbReference type="Gene3D" id="3.40.50.300">
    <property type="entry name" value="P-loop containing nucleotide triphosphate hydrolases"/>
    <property type="match status" value="1"/>
</dbReference>
<dbReference type="CDD" id="cd14014">
    <property type="entry name" value="STKc_PknB_like"/>
    <property type="match status" value="1"/>
</dbReference>
<comment type="similarity">
    <text evidence="4">Belongs to the protein kinase superfamily. NEK Ser/Thr protein kinase family. NIMA subfamily.</text>
</comment>
<keyword evidence="10" id="KW-0206">Cytoskeleton</keyword>
<feature type="region of interest" description="Disordered" evidence="12">
    <location>
        <begin position="144"/>
        <end position="167"/>
    </location>
</feature>
<evidence type="ECO:0000256" key="7">
    <source>
        <dbReference type="ARBA" id="ARBA00022741"/>
    </source>
</evidence>
<evidence type="ECO:0000256" key="6">
    <source>
        <dbReference type="ARBA" id="ARBA00022679"/>
    </source>
</evidence>
<dbReference type="InterPro" id="IPR027417">
    <property type="entry name" value="P-loop_NTPase"/>
</dbReference>
<dbReference type="PROSITE" id="PS50011">
    <property type="entry name" value="PROTEIN_KINASE_DOM"/>
    <property type="match status" value="1"/>
</dbReference>
<feature type="compositionally biased region" description="Basic and acidic residues" evidence="12">
    <location>
        <begin position="154"/>
        <end position="163"/>
    </location>
</feature>
<evidence type="ECO:0000256" key="5">
    <source>
        <dbReference type="ARBA" id="ARBA00022527"/>
    </source>
</evidence>
<feature type="domain" description="Protein kinase" evidence="13">
    <location>
        <begin position="11"/>
        <end position="340"/>
    </location>
</feature>
<keyword evidence="6" id="KW-0808">Transferase</keyword>